<proteinExistence type="predicted"/>
<dbReference type="EMBL" id="JADBGQ010000009">
    <property type="protein sequence ID" value="KAG5378437.1"/>
    <property type="molecule type" value="Genomic_DNA"/>
</dbReference>
<accession>A0ABQ7KVU0</accession>
<gene>
    <name evidence="1" type="primary">A07p011080.1_BraROA</name>
    <name evidence="1" type="ORF">IGI04_026279</name>
</gene>
<dbReference type="Proteomes" id="UP000823674">
    <property type="component" value="Chromosome A07"/>
</dbReference>
<evidence type="ECO:0000313" key="2">
    <source>
        <dbReference type="Proteomes" id="UP000823674"/>
    </source>
</evidence>
<keyword evidence="2" id="KW-1185">Reference proteome</keyword>
<organism evidence="1 2">
    <name type="scientific">Brassica rapa subsp. trilocularis</name>
    <dbReference type="NCBI Taxonomy" id="1813537"/>
    <lineage>
        <taxon>Eukaryota</taxon>
        <taxon>Viridiplantae</taxon>
        <taxon>Streptophyta</taxon>
        <taxon>Embryophyta</taxon>
        <taxon>Tracheophyta</taxon>
        <taxon>Spermatophyta</taxon>
        <taxon>Magnoliopsida</taxon>
        <taxon>eudicotyledons</taxon>
        <taxon>Gunneridae</taxon>
        <taxon>Pentapetalae</taxon>
        <taxon>rosids</taxon>
        <taxon>malvids</taxon>
        <taxon>Brassicales</taxon>
        <taxon>Brassicaceae</taxon>
        <taxon>Brassiceae</taxon>
        <taxon>Brassica</taxon>
    </lineage>
</organism>
<comment type="caution">
    <text evidence="1">The sequence shown here is derived from an EMBL/GenBank/DDBJ whole genome shotgun (WGS) entry which is preliminary data.</text>
</comment>
<evidence type="ECO:0000313" key="1">
    <source>
        <dbReference type="EMBL" id="KAG5378437.1"/>
    </source>
</evidence>
<evidence type="ECO:0008006" key="3">
    <source>
        <dbReference type="Google" id="ProtNLM"/>
    </source>
</evidence>
<sequence length="680" mass="77672">MNMKMKMMMKMKMTVEMKIKMTVTEVRGQWSGRGQLSRATGGFSSSKQRCNMRHYEDNTNQVRDFVCTSRMVDFPYTKDFDIGGSVDVVHVTPSKDRNQQNHDNDSIDRRFTKLSSETVRCALNFVTGNSDVGNVVLVTPPQQNEKHRHVTDPTLVHGGGAPKTRTLLCAHNDETLTGESDHIVLVTPHKQYNNLNRVIEADDEFVSPPLIQTTQFDCGEACIPRKQFPSTSVTVSCTQADETDTGASVDLGQATPPEKHNTHIHVIEDEDLFVDPPETESTQVQGGEAFMKGIQVWEMYGYNDVVHVFNDMEGNGFHSQEIDFSKEDSDIFVGRMFEDKAQFKLTMLIYALAEVCMFKFRHCKRFVTATCVDKQCTWREEPRKKKKPNKCSRCFKEGHKKTTCKEPSQIPDLHNELLSKIIEHLGEESTWYLGALLRTGKRGYELVHQPYILKRCNVTPIVDETSSGIHNFGNFRNFFLKCVEVGNIEAIYLEGLHLSTTLGVEEAIKVLESNLPTQELSTLAVGIFYVCLGKEMEATYTFVQFESDHCSAFKPDPIFEMGDELQWRLLTFHAPYSNTYDKTFKFLEYDFLASPSCLFRHAHTLALEGTCKNCMLFRGEHAKQCKSTQHFLIFDELHKQQDEEDPCCFEARFKTHIRSCFEAMRTTTARFTVPAKVGFR</sequence>
<protein>
    <recommendedName>
        <fullName evidence="3">Transposase MuDR plant domain-containing protein</fullName>
    </recommendedName>
</protein>
<name>A0ABQ7KVU0_BRACM</name>
<reference evidence="1 2" key="1">
    <citation type="submission" date="2021-03" db="EMBL/GenBank/DDBJ databases">
        <authorList>
            <person name="King G.J."/>
            <person name="Bancroft I."/>
            <person name="Baten A."/>
            <person name="Bloomfield J."/>
            <person name="Borpatragohain P."/>
            <person name="He Z."/>
            <person name="Irish N."/>
            <person name="Irwin J."/>
            <person name="Liu K."/>
            <person name="Mauleon R.P."/>
            <person name="Moore J."/>
            <person name="Morris R."/>
            <person name="Ostergaard L."/>
            <person name="Wang B."/>
            <person name="Wells R."/>
        </authorList>
    </citation>
    <scope>NUCLEOTIDE SEQUENCE [LARGE SCALE GENOMIC DNA]</scope>
    <source>
        <strain evidence="1">R-o-18</strain>
        <tissue evidence="1">Leaf</tissue>
    </source>
</reference>